<protein>
    <submittedName>
        <fullName evidence="1">Uncharacterized protein</fullName>
    </submittedName>
</protein>
<reference evidence="1 2" key="2">
    <citation type="journal article" date="2022" name="Mol. Ecol. Resour.">
        <title>The genomes of chicory, endive, great burdock and yacon provide insights into Asteraceae paleo-polyploidization history and plant inulin production.</title>
        <authorList>
            <person name="Fan W."/>
            <person name="Wang S."/>
            <person name="Wang H."/>
            <person name="Wang A."/>
            <person name="Jiang F."/>
            <person name="Liu H."/>
            <person name="Zhao H."/>
            <person name="Xu D."/>
            <person name="Zhang Y."/>
        </authorList>
    </citation>
    <scope>NUCLEOTIDE SEQUENCE [LARGE SCALE GENOMIC DNA]</scope>
    <source>
        <strain evidence="2">cv. Yunnan</strain>
        <tissue evidence="1">Leaves</tissue>
    </source>
</reference>
<organism evidence="1 2">
    <name type="scientific">Smallanthus sonchifolius</name>
    <dbReference type="NCBI Taxonomy" id="185202"/>
    <lineage>
        <taxon>Eukaryota</taxon>
        <taxon>Viridiplantae</taxon>
        <taxon>Streptophyta</taxon>
        <taxon>Embryophyta</taxon>
        <taxon>Tracheophyta</taxon>
        <taxon>Spermatophyta</taxon>
        <taxon>Magnoliopsida</taxon>
        <taxon>eudicotyledons</taxon>
        <taxon>Gunneridae</taxon>
        <taxon>Pentapetalae</taxon>
        <taxon>asterids</taxon>
        <taxon>campanulids</taxon>
        <taxon>Asterales</taxon>
        <taxon>Asteraceae</taxon>
        <taxon>Asteroideae</taxon>
        <taxon>Heliantheae alliance</taxon>
        <taxon>Millerieae</taxon>
        <taxon>Smallanthus</taxon>
    </lineage>
</organism>
<dbReference type="EMBL" id="CM042025">
    <property type="protein sequence ID" value="KAI3807193.1"/>
    <property type="molecule type" value="Genomic_DNA"/>
</dbReference>
<sequence>MESANFKIISDTFVKPKFISEEAKKPTYFSPWDLAMISVNYIQKGLLFPLPDNQDFNITTFLEDLKDSLSATLTHFHPLAARLSTVKHQNPPSFVVFIDPENSPGARFIHSSVNLTVEDILTPVDCAIVF</sequence>
<reference evidence="2" key="1">
    <citation type="journal article" date="2022" name="Mol. Ecol. Resour.">
        <title>The genomes of chicory, endive, great burdock and yacon provide insights into Asteraceae palaeo-polyploidization history and plant inulin production.</title>
        <authorList>
            <person name="Fan W."/>
            <person name="Wang S."/>
            <person name="Wang H."/>
            <person name="Wang A."/>
            <person name="Jiang F."/>
            <person name="Liu H."/>
            <person name="Zhao H."/>
            <person name="Xu D."/>
            <person name="Zhang Y."/>
        </authorList>
    </citation>
    <scope>NUCLEOTIDE SEQUENCE [LARGE SCALE GENOMIC DNA]</scope>
    <source>
        <strain evidence="2">cv. Yunnan</strain>
    </source>
</reference>
<evidence type="ECO:0000313" key="1">
    <source>
        <dbReference type="EMBL" id="KAI3807193.1"/>
    </source>
</evidence>
<accession>A0ACB9IHN3</accession>
<dbReference type="Proteomes" id="UP001056120">
    <property type="component" value="Linkage Group LG08"/>
</dbReference>
<gene>
    <name evidence="1" type="ORF">L1987_23118</name>
</gene>
<name>A0ACB9IHN3_9ASTR</name>
<comment type="caution">
    <text evidence="1">The sequence shown here is derived from an EMBL/GenBank/DDBJ whole genome shotgun (WGS) entry which is preliminary data.</text>
</comment>
<evidence type="ECO:0000313" key="2">
    <source>
        <dbReference type="Proteomes" id="UP001056120"/>
    </source>
</evidence>
<proteinExistence type="predicted"/>
<keyword evidence="2" id="KW-1185">Reference proteome</keyword>